<dbReference type="AlphaFoldDB" id="A0A543E0R4"/>
<dbReference type="Proteomes" id="UP000315677">
    <property type="component" value="Unassembled WGS sequence"/>
</dbReference>
<dbReference type="InterPro" id="IPR011717">
    <property type="entry name" value="TPR-4"/>
</dbReference>
<sequence>MTEPPVPSPEDMAVQGAALLAQGRPFEAVDVLRQAVAAGEPSAPDLLVRAYLDSGSFRAAADWLGTLVEQGHVRFAGRLGVALVQLGERDRAEAALRLAVESGEINAANDLAILLRDEGRLQEALRLLGDALAAGDQLAAANLVELQLEAGDLSAAVETAEAYASDGRPDTLVALADVRALQGRHDDADALYRRAGELGALRAHTAHAQFLLSARNDPVAAERAFREAERRAEPGWAFALGRFLLDEGRGEEARHYLQLAVDEGDETAVEALAELDGVDLDEY</sequence>
<dbReference type="EMBL" id="VFPA01000001">
    <property type="protein sequence ID" value="TQM15177.1"/>
    <property type="molecule type" value="Genomic_DNA"/>
</dbReference>
<dbReference type="Pfam" id="PF07721">
    <property type="entry name" value="TPR_4"/>
    <property type="match status" value="2"/>
</dbReference>
<name>A0A543E0R4_9PSEU</name>
<evidence type="ECO:0000313" key="2">
    <source>
        <dbReference type="Proteomes" id="UP000315677"/>
    </source>
</evidence>
<dbReference type="Gene3D" id="1.25.40.10">
    <property type="entry name" value="Tetratricopeptide repeat domain"/>
    <property type="match status" value="1"/>
</dbReference>
<comment type="caution">
    <text evidence="1">The sequence shown here is derived from an EMBL/GenBank/DDBJ whole genome shotgun (WGS) entry which is preliminary data.</text>
</comment>
<dbReference type="SUPFAM" id="SSF81901">
    <property type="entry name" value="HCP-like"/>
    <property type="match status" value="1"/>
</dbReference>
<dbReference type="Pfam" id="PF13432">
    <property type="entry name" value="TPR_16"/>
    <property type="match status" value="2"/>
</dbReference>
<gene>
    <name evidence="1" type="ORF">FB558_1959</name>
</gene>
<dbReference type="InterPro" id="IPR011990">
    <property type="entry name" value="TPR-like_helical_dom_sf"/>
</dbReference>
<dbReference type="OrthoDB" id="3623494at2"/>
<organism evidence="1 2">
    <name type="scientific">Pseudonocardia kunmingensis</name>
    <dbReference type="NCBI Taxonomy" id="630975"/>
    <lineage>
        <taxon>Bacteria</taxon>
        <taxon>Bacillati</taxon>
        <taxon>Actinomycetota</taxon>
        <taxon>Actinomycetes</taxon>
        <taxon>Pseudonocardiales</taxon>
        <taxon>Pseudonocardiaceae</taxon>
        <taxon>Pseudonocardia</taxon>
    </lineage>
</organism>
<protein>
    <submittedName>
        <fullName evidence="1">Tetratricopeptide repeat protein</fullName>
    </submittedName>
</protein>
<proteinExistence type="predicted"/>
<keyword evidence="2" id="KW-1185">Reference proteome</keyword>
<evidence type="ECO:0000313" key="1">
    <source>
        <dbReference type="EMBL" id="TQM15177.1"/>
    </source>
</evidence>
<dbReference type="RefSeq" id="WP_142050587.1">
    <property type="nucleotide sequence ID" value="NZ_VFPA01000001.1"/>
</dbReference>
<reference evidence="1 2" key="1">
    <citation type="submission" date="2019-06" db="EMBL/GenBank/DDBJ databases">
        <title>Sequencing the genomes of 1000 actinobacteria strains.</title>
        <authorList>
            <person name="Klenk H.-P."/>
        </authorList>
    </citation>
    <scope>NUCLEOTIDE SEQUENCE [LARGE SCALE GENOMIC DNA]</scope>
    <source>
        <strain evidence="1 2">DSM 45301</strain>
    </source>
</reference>
<dbReference type="Pfam" id="PF13374">
    <property type="entry name" value="TPR_10"/>
    <property type="match status" value="1"/>
</dbReference>
<dbReference type="GO" id="GO:0042802">
    <property type="term" value="F:identical protein binding"/>
    <property type="evidence" value="ECO:0007669"/>
    <property type="project" value="InterPro"/>
</dbReference>
<accession>A0A543E0R4</accession>